<organism evidence="5 6">
    <name type="scientific">Mycolicibacterium vanbaalenii</name>
    <name type="common">Mycobacterium vanbaalenii</name>
    <dbReference type="NCBI Taxonomy" id="110539"/>
    <lineage>
        <taxon>Bacteria</taxon>
        <taxon>Bacillati</taxon>
        <taxon>Actinomycetota</taxon>
        <taxon>Actinomycetes</taxon>
        <taxon>Mycobacteriales</taxon>
        <taxon>Mycobacteriaceae</taxon>
        <taxon>Mycolicibacterium</taxon>
    </lineage>
</organism>
<dbReference type="OrthoDB" id="9803968at2"/>
<sequence length="510" mass="53783">MYLGGISERSVSSPDDIALTDGTTTLTWTQLAAAVRGVAGHLAMLPEGARLGVSGENAAPTLVAHVAGLVSGVGTVAIHRQATPAELVHELQTADCRAVLVGPTTVAAATEVGGVVDIAAAHGVHDPPAGFLEWQKFCAGTPPAVALDARPARPLMVYTSGTTGHPSATEAKWLPPQRATSAWQYLRELADRSTFPAGPHLVVGPLQHNGPLTSVRHLIAGEPVVVMPRFDPAEALILIARYGITSSVMVPTHFTRLLSLPEDLRRATQVSSLKMLAHTGSACSRAVKQAMIDWVGPILVESYGGSEIGTVARISSQDWKSHPGSVGKAVPPLRIAAFDDAGVELGPGAVGILGIELNDGRAVQYHGDDEKSRRAYIKPGVATLGDIGYVDAAGFVYITDRLADVVISGGVNLYPAECEKVLITHPGIEEVAVIGVPDPDMGEALHALLVPTGADLDIGELGEWCRTELAGFKCPRTYEFVPRLPRNEMGKVDKRSLRANYWDARRAISG</sequence>
<dbReference type="Gene3D" id="3.30.300.30">
    <property type="match status" value="1"/>
</dbReference>
<evidence type="ECO:0000313" key="6">
    <source>
        <dbReference type="Proteomes" id="UP000430146"/>
    </source>
</evidence>
<accession>A0A5S9PMW2</accession>
<dbReference type="InterPro" id="IPR042099">
    <property type="entry name" value="ANL_N_sf"/>
</dbReference>
<dbReference type="PANTHER" id="PTHR43201:SF5">
    <property type="entry name" value="MEDIUM-CHAIN ACYL-COA LIGASE ACSF2, MITOCHONDRIAL"/>
    <property type="match status" value="1"/>
</dbReference>
<evidence type="ECO:0000259" key="3">
    <source>
        <dbReference type="Pfam" id="PF00501"/>
    </source>
</evidence>
<dbReference type="Gene3D" id="3.40.50.12780">
    <property type="entry name" value="N-terminal domain of ligase-like"/>
    <property type="match status" value="1"/>
</dbReference>
<feature type="domain" description="AMP-dependent synthetase/ligase" evidence="3">
    <location>
        <begin position="11"/>
        <end position="353"/>
    </location>
</feature>
<reference evidence="5 6" key="1">
    <citation type="submission" date="2019-11" db="EMBL/GenBank/DDBJ databases">
        <authorList>
            <person name="Holert J."/>
        </authorList>
    </citation>
    <scope>NUCLEOTIDE SEQUENCE [LARGE SCALE GENOMIC DNA]</scope>
    <source>
        <strain evidence="5">BC8_1</strain>
    </source>
</reference>
<dbReference type="GO" id="GO:0006631">
    <property type="term" value="P:fatty acid metabolic process"/>
    <property type="evidence" value="ECO:0007669"/>
    <property type="project" value="TreeGrafter"/>
</dbReference>
<gene>
    <name evidence="5" type="primary">baiB_3</name>
    <name evidence="5" type="ORF">AELLOGFF_03597</name>
</gene>
<evidence type="ECO:0000256" key="1">
    <source>
        <dbReference type="ARBA" id="ARBA00006432"/>
    </source>
</evidence>
<dbReference type="Proteomes" id="UP000430146">
    <property type="component" value="Unassembled WGS sequence"/>
</dbReference>
<protein>
    <submittedName>
        <fullName evidence="5">Bile acid-coenzyme A ligase</fullName>
        <ecNumber evidence="5">6.-.-.-</ecNumber>
    </submittedName>
</protein>
<comment type="similarity">
    <text evidence="1">Belongs to the ATP-dependent AMP-binding enzyme family.</text>
</comment>
<dbReference type="AlphaFoldDB" id="A0A5S9PMW2"/>
<dbReference type="InterPro" id="IPR045851">
    <property type="entry name" value="AMP-bd_C_sf"/>
</dbReference>
<evidence type="ECO:0000256" key="2">
    <source>
        <dbReference type="ARBA" id="ARBA00022598"/>
    </source>
</evidence>
<dbReference type="EC" id="6.-.-.-" evidence="5"/>
<dbReference type="GO" id="GO:0031956">
    <property type="term" value="F:medium-chain fatty acid-CoA ligase activity"/>
    <property type="evidence" value="ECO:0007669"/>
    <property type="project" value="TreeGrafter"/>
</dbReference>
<name>A0A5S9PMW2_MYCVN</name>
<dbReference type="EMBL" id="CACSIP010000010">
    <property type="protein sequence ID" value="CAA0105823.1"/>
    <property type="molecule type" value="Genomic_DNA"/>
</dbReference>
<keyword evidence="2 5" id="KW-0436">Ligase</keyword>
<dbReference type="Pfam" id="PF13193">
    <property type="entry name" value="AMP-binding_C"/>
    <property type="match status" value="1"/>
</dbReference>
<dbReference type="InterPro" id="IPR025110">
    <property type="entry name" value="AMP-bd_C"/>
</dbReference>
<evidence type="ECO:0000313" key="5">
    <source>
        <dbReference type="EMBL" id="CAA0105823.1"/>
    </source>
</evidence>
<dbReference type="InterPro" id="IPR000873">
    <property type="entry name" value="AMP-dep_synth/lig_dom"/>
</dbReference>
<proteinExistence type="inferred from homology"/>
<feature type="domain" description="AMP-binding enzyme C-terminal" evidence="4">
    <location>
        <begin position="417"/>
        <end position="491"/>
    </location>
</feature>
<evidence type="ECO:0000259" key="4">
    <source>
        <dbReference type="Pfam" id="PF13193"/>
    </source>
</evidence>
<keyword evidence="6" id="KW-1185">Reference proteome</keyword>
<dbReference type="SUPFAM" id="SSF56801">
    <property type="entry name" value="Acetyl-CoA synthetase-like"/>
    <property type="match status" value="1"/>
</dbReference>
<dbReference type="PANTHER" id="PTHR43201">
    <property type="entry name" value="ACYL-COA SYNTHETASE"/>
    <property type="match status" value="1"/>
</dbReference>
<dbReference type="Pfam" id="PF00501">
    <property type="entry name" value="AMP-binding"/>
    <property type="match status" value="1"/>
</dbReference>